<protein>
    <submittedName>
        <fullName evidence="1">Uncharacterized protein</fullName>
    </submittedName>
</protein>
<organism evidence="1 2">
    <name type="scientific">Claviceps pusilla</name>
    <dbReference type="NCBI Taxonomy" id="123648"/>
    <lineage>
        <taxon>Eukaryota</taxon>
        <taxon>Fungi</taxon>
        <taxon>Dikarya</taxon>
        <taxon>Ascomycota</taxon>
        <taxon>Pezizomycotina</taxon>
        <taxon>Sordariomycetes</taxon>
        <taxon>Hypocreomycetidae</taxon>
        <taxon>Hypocreales</taxon>
        <taxon>Clavicipitaceae</taxon>
        <taxon>Claviceps</taxon>
    </lineage>
</organism>
<keyword evidence="2" id="KW-1185">Reference proteome</keyword>
<name>A0A9P7N725_9HYPO</name>
<accession>A0A9P7N725</accession>
<evidence type="ECO:0000313" key="2">
    <source>
        <dbReference type="Proteomes" id="UP000748025"/>
    </source>
</evidence>
<gene>
    <name evidence="1" type="ORF">E4U43_003479</name>
</gene>
<evidence type="ECO:0000313" key="1">
    <source>
        <dbReference type="EMBL" id="KAG5993492.1"/>
    </source>
</evidence>
<dbReference type="Proteomes" id="UP000748025">
    <property type="component" value="Unassembled WGS sequence"/>
</dbReference>
<comment type="caution">
    <text evidence="1">The sequence shown here is derived from an EMBL/GenBank/DDBJ whole genome shotgun (WGS) entry which is preliminary data.</text>
</comment>
<dbReference type="EMBL" id="SRPW01002356">
    <property type="protein sequence ID" value="KAG5993492.1"/>
    <property type="molecule type" value="Genomic_DNA"/>
</dbReference>
<reference evidence="1" key="1">
    <citation type="journal article" date="2020" name="bioRxiv">
        <title>Whole genome comparisons of ergot fungi reveals the divergence and evolution of species within the genus Claviceps are the result of varying mechanisms driving genome evolution and host range expansion.</title>
        <authorList>
            <person name="Wyka S.A."/>
            <person name="Mondo S.J."/>
            <person name="Liu M."/>
            <person name="Dettman J."/>
            <person name="Nalam V."/>
            <person name="Broders K.D."/>
        </authorList>
    </citation>
    <scope>NUCLEOTIDE SEQUENCE</scope>
    <source>
        <strain evidence="1">CCC 602</strain>
    </source>
</reference>
<sequence>MLGPHRGESWKAAEARSLVGQLGIRSRDLLMETVELVSVGEITTPDLAGSSSVVEMTKRLDSSEDCFQ</sequence>
<dbReference type="AlphaFoldDB" id="A0A9P7N725"/>
<proteinExistence type="predicted"/>